<dbReference type="FunFam" id="1.20.272.10:FF:000001">
    <property type="entry name" value="Putative AAA family ATPase"/>
    <property type="match status" value="1"/>
</dbReference>
<proteinExistence type="inferred from homology"/>
<dbReference type="GO" id="GO:0008047">
    <property type="term" value="F:enzyme activator activity"/>
    <property type="evidence" value="ECO:0007669"/>
    <property type="project" value="TreeGrafter"/>
</dbReference>
<comment type="function">
    <text evidence="1">DNA-dependent ATPase that plays important roles in cellular responses to stalled DNA replication processes.</text>
</comment>
<keyword evidence="6" id="KW-0067">ATP-binding</keyword>
<dbReference type="SUPFAM" id="SSF52540">
    <property type="entry name" value="P-loop containing nucleoside triphosphate hydrolases"/>
    <property type="match status" value="1"/>
</dbReference>
<dbReference type="InterPro" id="IPR032423">
    <property type="entry name" value="AAA_assoc_2"/>
</dbReference>
<dbReference type="PANTHER" id="PTHR13779">
    <property type="entry name" value="WERNER HELICASE-INTERACTING PROTEIN 1 FAMILY MEMBER"/>
    <property type="match status" value="1"/>
</dbReference>
<keyword evidence="4" id="KW-0235">DNA replication</keyword>
<dbReference type="SUPFAM" id="SSF48019">
    <property type="entry name" value="post-AAA+ oligomerization domain-like"/>
    <property type="match status" value="1"/>
</dbReference>
<dbReference type="GO" id="GO:0005524">
    <property type="term" value="F:ATP binding"/>
    <property type="evidence" value="ECO:0007669"/>
    <property type="project" value="UniProtKB-KW"/>
</dbReference>
<gene>
    <name evidence="8" type="ORF">PZ740_08425</name>
</gene>
<evidence type="ECO:0000256" key="1">
    <source>
        <dbReference type="ARBA" id="ARBA00002393"/>
    </source>
</evidence>
<dbReference type="CDD" id="cd18139">
    <property type="entry name" value="HLD_clamp_RarA"/>
    <property type="match status" value="1"/>
</dbReference>
<evidence type="ECO:0000256" key="4">
    <source>
        <dbReference type="ARBA" id="ARBA00022705"/>
    </source>
</evidence>
<dbReference type="InterPro" id="IPR003959">
    <property type="entry name" value="ATPase_AAA_core"/>
</dbReference>
<comment type="caution">
    <text evidence="8">The sequence shown here is derived from an EMBL/GenBank/DDBJ whole genome shotgun (WGS) entry which is preliminary data.</text>
</comment>
<organism evidence="8 9">
    <name type="scientific">Marinimicrococcus flavescens</name>
    <dbReference type="NCBI Taxonomy" id="3031815"/>
    <lineage>
        <taxon>Bacteria</taxon>
        <taxon>Pseudomonadati</taxon>
        <taxon>Pseudomonadota</taxon>
        <taxon>Alphaproteobacteria</taxon>
        <taxon>Geminicoccales</taxon>
        <taxon>Geminicoccaceae</taxon>
        <taxon>Marinimicrococcus</taxon>
    </lineage>
</organism>
<evidence type="ECO:0000259" key="7">
    <source>
        <dbReference type="SMART" id="SM00382"/>
    </source>
</evidence>
<dbReference type="Proteomes" id="UP001301140">
    <property type="component" value="Unassembled WGS sequence"/>
</dbReference>
<dbReference type="GO" id="GO:0017116">
    <property type="term" value="F:single-stranded DNA helicase activity"/>
    <property type="evidence" value="ECO:0007669"/>
    <property type="project" value="TreeGrafter"/>
</dbReference>
<evidence type="ECO:0000256" key="3">
    <source>
        <dbReference type="ARBA" id="ARBA00020776"/>
    </source>
</evidence>
<dbReference type="EMBL" id="JARGEQ010000082">
    <property type="protein sequence ID" value="MDF1586408.1"/>
    <property type="molecule type" value="Genomic_DNA"/>
</dbReference>
<keyword evidence="9" id="KW-1185">Reference proteome</keyword>
<dbReference type="Pfam" id="PF12002">
    <property type="entry name" value="MgsA_C"/>
    <property type="match status" value="1"/>
</dbReference>
<dbReference type="Gene3D" id="3.40.50.300">
    <property type="entry name" value="P-loop containing nucleotide triphosphate hydrolases"/>
    <property type="match status" value="1"/>
</dbReference>
<dbReference type="InterPro" id="IPR003593">
    <property type="entry name" value="AAA+_ATPase"/>
</dbReference>
<dbReference type="AlphaFoldDB" id="A0AAP3XR52"/>
<evidence type="ECO:0000313" key="8">
    <source>
        <dbReference type="EMBL" id="MDF1586408.1"/>
    </source>
</evidence>
<evidence type="ECO:0000256" key="2">
    <source>
        <dbReference type="ARBA" id="ARBA00008959"/>
    </source>
</evidence>
<dbReference type="InterPro" id="IPR008921">
    <property type="entry name" value="DNA_pol3_clamp-load_cplx_C"/>
</dbReference>
<dbReference type="Gene3D" id="1.10.3710.10">
    <property type="entry name" value="DNA polymerase III clamp loader subunits, C-terminal domain"/>
    <property type="match status" value="1"/>
</dbReference>
<comment type="similarity">
    <text evidence="2">Belongs to the AAA ATPase family. RarA/MGS1/WRNIP1 subfamily.</text>
</comment>
<sequence>MSKAAAPADGPLADRLRPRRLEDLVGQEQALRAEAPLGRMLARRRLGSLLLWGPPGCGKTTLARLLAGATGQPLLALSAVMSGVADVRKCFEEARRLRARGTQPILFIDEIHRFNRAQQDALLKEVEEGTVTLVGATTENPSFALNAALLSRCQVVVLERLSVEALERLLARAEEHLGHALPLDGEARRRLAELADGDGRYLLNMIESVADLPSEPVLDTAGLAEILQRRLPLYDKAEDAHYNLVSALHKSIRGSDPDATLYWLSRMLDGGEDPRYIARRLVRMASEDIGLADPAALGLCLSAARAYEQLGTPEGELALAQAAIYLALAPKSNAAYLAYKAARRSAREHGSLAPPMHIVNAPTGLMKGLGYGKGYLYDHDMPDRFSGQNYFPEEMARERYYQPTDQGREQRLAERLAQLERLRAEREEDH</sequence>
<dbReference type="FunFam" id="3.40.50.300:FF:000137">
    <property type="entry name" value="Replication-associated recombination protein A"/>
    <property type="match status" value="1"/>
</dbReference>
<evidence type="ECO:0000313" key="9">
    <source>
        <dbReference type="Proteomes" id="UP001301140"/>
    </source>
</evidence>
<protein>
    <recommendedName>
        <fullName evidence="3">Replication-associated recombination protein A</fullName>
    </recommendedName>
</protein>
<dbReference type="GO" id="GO:0000731">
    <property type="term" value="P:DNA synthesis involved in DNA repair"/>
    <property type="evidence" value="ECO:0007669"/>
    <property type="project" value="TreeGrafter"/>
</dbReference>
<dbReference type="InterPro" id="IPR027417">
    <property type="entry name" value="P-loop_NTPase"/>
</dbReference>
<dbReference type="CDD" id="cd00009">
    <property type="entry name" value="AAA"/>
    <property type="match status" value="1"/>
</dbReference>
<keyword evidence="5" id="KW-0547">Nucleotide-binding</keyword>
<dbReference type="SMART" id="SM00382">
    <property type="entry name" value="AAA"/>
    <property type="match status" value="1"/>
</dbReference>
<dbReference type="PANTHER" id="PTHR13779:SF7">
    <property type="entry name" value="ATPASE WRNIP1"/>
    <property type="match status" value="1"/>
</dbReference>
<dbReference type="InterPro" id="IPR051314">
    <property type="entry name" value="AAA_ATPase_RarA/MGS1/WRNIP1"/>
</dbReference>
<dbReference type="GO" id="GO:0003677">
    <property type="term" value="F:DNA binding"/>
    <property type="evidence" value="ECO:0007669"/>
    <property type="project" value="InterPro"/>
</dbReference>
<dbReference type="Pfam" id="PF16193">
    <property type="entry name" value="AAA_assoc_2"/>
    <property type="match status" value="1"/>
</dbReference>
<dbReference type="Pfam" id="PF00004">
    <property type="entry name" value="AAA"/>
    <property type="match status" value="1"/>
</dbReference>
<dbReference type="GO" id="GO:0016887">
    <property type="term" value="F:ATP hydrolysis activity"/>
    <property type="evidence" value="ECO:0007669"/>
    <property type="project" value="InterPro"/>
</dbReference>
<dbReference type="GO" id="GO:0006261">
    <property type="term" value="P:DNA-templated DNA replication"/>
    <property type="evidence" value="ECO:0007669"/>
    <property type="project" value="TreeGrafter"/>
</dbReference>
<feature type="domain" description="AAA+ ATPase" evidence="7">
    <location>
        <begin position="45"/>
        <end position="161"/>
    </location>
</feature>
<evidence type="ECO:0000256" key="5">
    <source>
        <dbReference type="ARBA" id="ARBA00022741"/>
    </source>
</evidence>
<name>A0AAP3XR52_9PROT</name>
<reference evidence="8 9" key="1">
    <citation type="submission" date="2023-03" db="EMBL/GenBank/DDBJ databases">
        <title>YIM 152171 draft genome.</title>
        <authorList>
            <person name="Yang Z."/>
        </authorList>
    </citation>
    <scope>NUCLEOTIDE SEQUENCE [LARGE SCALE GENOMIC DNA]</scope>
    <source>
        <strain evidence="8 9">YIM 152171</strain>
    </source>
</reference>
<evidence type="ECO:0000256" key="6">
    <source>
        <dbReference type="ARBA" id="ARBA00022840"/>
    </source>
</evidence>
<dbReference type="Gene3D" id="1.20.272.10">
    <property type="match status" value="1"/>
</dbReference>
<dbReference type="InterPro" id="IPR021886">
    <property type="entry name" value="MgsA_C"/>
</dbReference>
<accession>A0AAP3XR52</accession>
<dbReference type="Gene3D" id="1.10.8.60">
    <property type="match status" value="1"/>
</dbReference>